<gene>
    <name evidence="1" type="ORF">H2198_000653</name>
</gene>
<reference evidence="1" key="1">
    <citation type="submission" date="2022-10" db="EMBL/GenBank/DDBJ databases">
        <title>Culturing micro-colonial fungi from biological soil crusts in the Mojave desert and describing Neophaeococcomyces mojavensis, and introducing the new genera and species Taxawa tesnikishii.</title>
        <authorList>
            <person name="Kurbessoian T."/>
            <person name="Stajich J.E."/>
        </authorList>
    </citation>
    <scope>NUCLEOTIDE SEQUENCE</scope>
    <source>
        <strain evidence="1">JES_112</strain>
    </source>
</reference>
<keyword evidence="2" id="KW-1185">Reference proteome</keyword>
<protein>
    <submittedName>
        <fullName evidence="1">Uncharacterized protein</fullName>
    </submittedName>
</protein>
<proteinExistence type="predicted"/>
<dbReference type="EMBL" id="JAPDRQ010000007">
    <property type="protein sequence ID" value="KAJ9663641.1"/>
    <property type="molecule type" value="Genomic_DNA"/>
</dbReference>
<evidence type="ECO:0000313" key="1">
    <source>
        <dbReference type="EMBL" id="KAJ9663641.1"/>
    </source>
</evidence>
<name>A0ACC3AJ08_9EURO</name>
<comment type="caution">
    <text evidence="1">The sequence shown here is derived from an EMBL/GenBank/DDBJ whole genome shotgun (WGS) entry which is preliminary data.</text>
</comment>
<dbReference type="Proteomes" id="UP001172386">
    <property type="component" value="Unassembled WGS sequence"/>
</dbReference>
<evidence type="ECO:0000313" key="2">
    <source>
        <dbReference type="Proteomes" id="UP001172386"/>
    </source>
</evidence>
<organism evidence="1 2">
    <name type="scientific">Neophaeococcomyces mojaviensis</name>
    <dbReference type="NCBI Taxonomy" id="3383035"/>
    <lineage>
        <taxon>Eukaryota</taxon>
        <taxon>Fungi</taxon>
        <taxon>Dikarya</taxon>
        <taxon>Ascomycota</taxon>
        <taxon>Pezizomycotina</taxon>
        <taxon>Eurotiomycetes</taxon>
        <taxon>Chaetothyriomycetidae</taxon>
        <taxon>Chaetothyriales</taxon>
        <taxon>Chaetothyriales incertae sedis</taxon>
        <taxon>Neophaeococcomyces</taxon>
    </lineage>
</organism>
<sequence>MGVKDIRPSKYIPSKATVKARCTSLKAWELPKQESALAPPEVWTNADMDPVPEKHQAWTLWTWMAYWATDTIKLGTWETASSVIAVGLNWHDAIPIMVVGTFCVAIPMVLNGAICAKLHIPFSVIVRSSFGYYFGYFCIVSRAILAMFWLGIQGANGAQCITIMLAAIWPSYNRIKNHIAHWLDNPGGRAAAFFAGLSWYIAQVGTNITANSISAANDLTVLCPRYINIKRGCIIAAFVGGGVIVPWEILHSATTFLAFMGGYALVKRQHIDVPALYNPHGRYHYNVTGINPRALLAFLIPVSPLLPGLAYSINSKVKISQGAKNLYSFDWLFGFVTSIFIYTTLSLVWRPKEQLVPHTVYGILPDEEGVDAYNTQYDEKVLRKESLVGNPKSFANVDGIDTVGSAIHTRKSVDETARANVEFRRASLAAQGGQHAAIAKEA</sequence>
<accession>A0ACC3AJ08</accession>